<dbReference type="InterPro" id="IPR027417">
    <property type="entry name" value="P-loop_NTPase"/>
</dbReference>
<accession>A0A6S6QYY9</accession>
<dbReference type="PANTHER" id="PTHR30486">
    <property type="entry name" value="TWITCHING MOTILITY PROTEIN PILT"/>
    <property type="match status" value="1"/>
</dbReference>
<dbReference type="GO" id="GO:0016887">
    <property type="term" value="F:ATP hydrolysis activity"/>
    <property type="evidence" value="ECO:0007669"/>
    <property type="project" value="InterPro"/>
</dbReference>
<dbReference type="Pfam" id="PF00437">
    <property type="entry name" value="T2SSE"/>
    <property type="match status" value="1"/>
</dbReference>
<dbReference type="InterPro" id="IPR001482">
    <property type="entry name" value="T2SS/T4SS_dom"/>
</dbReference>
<organism evidence="4 5">
    <name type="scientific">Anaerocolumna cellulosilytica</name>
    <dbReference type="NCBI Taxonomy" id="433286"/>
    <lineage>
        <taxon>Bacteria</taxon>
        <taxon>Bacillati</taxon>
        <taxon>Bacillota</taxon>
        <taxon>Clostridia</taxon>
        <taxon>Lachnospirales</taxon>
        <taxon>Lachnospiraceae</taxon>
        <taxon>Anaerocolumna</taxon>
    </lineage>
</organism>
<keyword evidence="2" id="KW-0472">Membrane</keyword>
<proteinExistence type="inferred from homology"/>
<protein>
    <recommendedName>
        <fullName evidence="3">Bacterial type II secretion system protein E domain-containing protein</fullName>
    </recommendedName>
</protein>
<feature type="transmembrane region" description="Helical" evidence="2">
    <location>
        <begin position="6"/>
        <end position="27"/>
    </location>
</feature>
<sequence length="671" mass="76993">MNMDNLKLIFISLICIFTLVFLLYLYARGKKQVVVTEELSTFEDVLAAIKLYMVDLVKEDNIQVKTLEEYLKIKKIRAKNKDALKKAVYGIIGAKGMVQSLIRDFLRPRLTPEQIRHILGIDGESDPEKHIKFEIIMFRYKQLYDVDALAKWILKNNYHLPKQALGPSAKNTTAYYITKADLADSYYKENITLNDNEVYDLFAILLFQKYVGWGDIDTITEMNVNGYNLGVSGSVMNAVSIRPSMGKSKRIDGFGESDALNSFWLFFRGVYIHFLFLEFSSEDEIRRIIQLLVRYNSPGPLSAKRGYIVNSMYDKSRILAIRPPAGEFWAAFVRKFTLDKNTPIDLIIKPGIHNGELPVKFTEFLMKGKVTAAITGRQGTGKTTFLKAIVTYIDPKLNLRVLEMAPEMYLRELFPDRNIFSVHEINTVSLEEWQDAFKKSDAGVTIIGEIATDPVAARAIQLAMTGSIFTIFTHHANEAKDLVLTLRNSLVNAAGFDNMTTAERQVTEVLKMNIHFDITPDGKRYIKRITEIIQMEESIPYPEIDPCNVELSLANATIEHYQRTTDRISFETRDLLIYDLESDTYRAKDLPSDYMIHKIMEGLHKEERSEFSKFLDYYWKGVSAGGYTGIHYDYETEHNSMLTEDDVSEDEALENISAYLRNRFNFGDDEE</sequence>
<evidence type="ECO:0000256" key="1">
    <source>
        <dbReference type="ARBA" id="ARBA00006611"/>
    </source>
</evidence>
<dbReference type="InterPro" id="IPR050921">
    <property type="entry name" value="T4SS_GSP_E_ATPase"/>
</dbReference>
<feature type="domain" description="Bacterial type II secretion system protein E" evidence="3">
    <location>
        <begin position="360"/>
        <end position="488"/>
    </location>
</feature>
<keyword evidence="5" id="KW-1185">Reference proteome</keyword>
<reference evidence="4 5" key="1">
    <citation type="journal article" date="2016" name="Int. J. Syst. Evol. Microbiol.">
        <title>Descriptions of Anaerotaenia torta gen. nov., sp. nov. and Anaerocolumna cellulosilytica gen. nov., sp. nov. isolated from a methanogenic reactor of cattle waste.</title>
        <authorList>
            <person name="Uek A."/>
            <person name="Ohtaki Y."/>
            <person name="Kaku N."/>
            <person name="Ueki K."/>
        </authorList>
    </citation>
    <scope>NUCLEOTIDE SEQUENCE [LARGE SCALE GENOMIC DNA]</scope>
    <source>
        <strain evidence="4 5">SN021</strain>
    </source>
</reference>
<dbReference type="SUPFAM" id="SSF52540">
    <property type="entry name" value="P-loop containing nucleoside triphosphate hydrolases"/>
    <property type="match status" value="1"/>
</dbReference>
<dbReference type="Gene3D" id="3.40.50.300">
    <property type="entry name" value="P-loop containing nucleotide triphosphate hydrolases"/>
    <property type="match status" value="1"/>
</dbReference>
<dbReference type="Proteomes" id="UP000515561">
    <property type="component" value="Chromosome"/>
</dbReference>
<dbReference type="PANTHER" id="PTHR30486:SF6">
    <property type="entry name" value="TYPE IV PILUS RETRACTATION ATPASE PILT"/>
    <property type="match status" value="1"/>
</dbReference>
<dbReference type="AlphaFoldDB" id="A0A6S6QYY9"/>
<evidence type="ECO:0000259" key="3">
    <source>
        <dbReference type="Pfam" id="PF00437"/>
    </source>
</evidence>
<dbReference type="KEGG" id="acel:acsn021_06560"/>
<keyword evidence="2" id="KW-1133">Transmembrane helix</keyword>
<evidence type="ECO:0000313" key="5">
    <source>
        <dbReference type="Proteomes" id="UP000515561"/>
    </source>
</evidence>
<evidence type="ECO:0000256" key="2">
    <source>
        <dbReference type="SAM" id="Phobius"/>
    </source>
</evidence>
<gene>
    <name evidence="4" type="ORF">acsn021_06560</name>
</gene>
<name>A0A6S6QYY9_9FIRM</name>
<dbReference type="EMBL" id="AP023367">
    <property type="protein sequence ID" value="BCJ93087.1"/>
    <property type="molecule type" value="Genomic_DNA"/>
</dbReference>
<evidence type="ECO:0000313" key="4">
    <source>
        <dbReference type="EMBL" id="BCJ93087.1"/>
    </source>
</evidence>
<keyword evidence="2" id="KW-0812">Transmembrane</keyword>
<comment type="similarity">
    <text evidence="1">Belongs to the GSP E family.</text>
</comment>